<name>A0A1X2GIM2_9FUNG</name>
<dbReference type="AlphaFoldDB" id="A0A1X2GIM2"/>
<accession>A0A1X2GIM2</accession>
<dbReference type="OrthoDB" id="5579731at2759"/>
<dbReference type="EMBL" id="MCGT01000013">
    <property type="protein sequence ID" value="ORX54546.1"/>
    <property type="molecule type" value="Genomic_DNA"/>
</dbReference>
<evidence type="ECO:0000313" key="3">
    <source>
        <dbReference type="Proteomes" id="UP000242146"/>
    </source>
</evidence>
<sequence>MQPEDIVSQLKRKGVFDDFRKQLLCDFQTHDIGHQFINVIQGHVESIVENDPSLLEKDRATFHMLLMDSIEKSGYYKTLEKDLTAKVKQDTNFQASVQEKIDQVIQNQ</sequence>
<evidence type="ECO:0000259" key="1">
    <source>
        <dbReference type="Pfam" id="PF05205"/>
    </source>
</evidence>
<proteinExistence type="predicted"/>
<keyword evidence="3" id="KW-1185">Reference proteome</keyword>
<comment type="caution">
    <text evidence="2">The sequence shown here is derived from an EMBL/GenBank/DDBJ whole genome shotgun (WGS) entry which is preliminary data.</text>
</comment>
<reference evidence="2 3" key="1">
    <citation type="submission" date="2016-07" db="EMBL/GenBank/DDBJ databases">
        <title>Pervasive Adenine N6-methylation of Active Genes in Fungi.</title>
        <authorList>
            <consortium name="DOE Joint Genome Institute"/>
            <person name="Mondo S.J."/>
            <person name="Dannebaum R.O."/>
            <person name="Kuo R.C."/>
            <person name="Labutti K."/>
            <person name="Haridas S."/>
            <person name="Kuo A."/>
            <person name="Salamov A."/>
            <person name="Ahrendt S.R."/>
            <person name="Lipzen A."/>
            <person name="Sullivan W."/>
            <person name="Andreopoulos W.B."/>
            <person name="Clum A."/>
            <person name="Lindquist E."/>
            <person name="Daum C."/>
            <person name="Ramamoorthy G.K."/>
            <person name="Gryganskyi A."/>
            <person name="Culley D."/>
            <person name="Magnuson J.K."/>
            <person name="James T.Y."/>
            <person name="O'Malley M.A."/>
            <person name="Stajich J.E."/>
            <person name="Spatafora J.W."/>
            <person name="Visel A."/>
            <person name="Grigoriev I.V."/>
        </authorList>
    </citation>
    <scope>NUCLEOTIDE SEQUENCE [LARGE SCALE GENOMIC DNA]</scope>
    <source>
        <strain evidence="2 3">NRRL 3301</strain>
    </source>
</reference>
<dbReference type="Pfam" id="PF05205">
    <property type="entry name" value="COMPASS-Shg1"/>
    <property type="match status" value="1"/>
</dbReference>
<organism evidence="2 3">
    <name type="scientific">Hesseltinella vesiculosa</name>
    <dbReference type="NCBI Taxonomy" id="101127"/>
    <lineage>
        <taxon>Eukaryota</taxon>
        <taxon>Fungi</taxon>
        <taxon>Fungi incertae sedis</taxon>
        <taxon>Mucoromycota</taxon>
        <taxon>Mucoromycotina</taxon>
        <taxon>Mucoromycetes</taxon>
        <taxon>Mucorales</taxon>
        <taxon>Cunninghamellaceae</taxon>
        <taxon>Hesseltinella</taxon>
    </lineage>
</organism>
<protein>
    <recommendedName>
        <fullName evidence="1">BOD1/SHG1 domain-containing protein</fullName>
    </recommendedName>
</protein>
<dbReference type="InterPro" id="IPR055264">
    <property type="entry name" value="BOD1/SHG1_dom"/>
</dbReference>
<dbReference type="Proteomes" id="UP000242146">
    <property type="component" value="Unassembled WGS sequence"/>
</dbReference>
<gene>
    <name evidence="2" type="ORF">DM01DRAFT_1407382</name>
</gene>
<dbReference type="STRING" id="101127.A0A1X2GIM2"/>
<evidence type="ECO:0000313" key="2">
    <source>
        <dbReference type="EMBL" id="ORX54546.1"/>
    </source>
</evidence>
<feature type="domain" description="BOD1/SHG1" evidence="1">
    <location>
        <begin position="6"/>
        <end position="104"/>
    </location>
</feature>